<proteinExistence type="predicted"/>
<sequence>MSEHNPPERAIGVDALKAFAHPLRMRMYDYINEHGAATATQLAHALGESTGQTSYHLRQLERHGFIADDPTRGTGRERWWTSVGFTMAAETLLDPSANAATRTLMQGIVGEQAQVMTRFVAQADPRDPWYDASIVARQTVAMTLDELKALVKALSGVLDEHSALAKARATAAAEAADAEPVEERRVRVYLDVVPLPVEGAGEEAVAG</sequence>
<protein>
    <submittedName>
        <fullName evidence="2">Helix-turn-helix domain-containing protein</fullName>
    </submittedName>
</protein>
<dbReference type="Gene3D" id="1.10.10.10">
    <property type="entry name" value="Winged helix-like DNA-binding domain superfamily/Winged helix DNA-binding domain"/>
    <property type="match status" value="1"/>
</dbReference>
<dbReference type="Pfam" id="PF12840">
    <property type="entry name" value="HTH_20"/>
    <property type="match status" value="1"/>
</dbReference>
<accession>A0ABT7SEM4</accession>
<dbReference type="Proteomes" id="UP001529338">
    <property type="component" value="Unassembled WGS sequence"/>
</dbReference>
<dbReference type="InterPro" id="IPR001845">
    <property type="entry name" value="HTH_ArsR_DNA-bd_dom"/>
</dbReference>
<dbReference type="InterPro" id="IPR011991">
    <property type="entry name" value="ArsR-like_HTH"/>
</dbReference>
<evidence type="ECO:0000313" key="3">
    <source>
        <dbReference type="Proteomes" id="UP001529338"/>
    </source>
</evidence>
<evidence type="ECO:0000259" key="1">
    <source>
        <dbReference type="SMART" id="SM00418"/>
    </source>
</evidence>
<dbReference type="SMART" id="SM00418">
    <property type="entry name" value="HTH_ARSR"/>
    <property type="match status" value="1"/>
</dbReference>
<gene>
    <name evidence="2" type="ORF">QRT04_06775</name>
</gene>
<dbReference type="SUPFAM" id="SSF46785">
    <property type="entry name" value="Winged helix' DNA-binding domain"/>
    <property type="match status" value="1"/>
</dbReference>
<evidence type="ECO:0000313" key="2">
    <source>
        <dbReference type="EMBL" id="MDM7854628.1"/>
    </source>
</evidence>
<organism evidence="2 3">
    <name type="scientific">Cellulomonas alba</name>
    <dbReference type="NCBI Taxonomy" id="3053467"/>
    <lineage>
        <taxon>Bacteria</taxon>
        <taxon>Bacillati</taxon>
        <taxon>Actinomycetota</taxon>
        <taxon>Actinomycetes</taxon>
        <taxon>Micrococcales</taxon>
        <taxon>Cellulomonadaceae</taxon>
        <taxon>Cellulomonas</taxon>
    </lineage>
</organism>
<comment type="caution">
    <text evidence="2">The sequence shown here is derived from an EMBL/GenBank/DDBJ whole genome shotgun (WGS) entry which is preliminary data.</text>
</comment>
<dbReference type="RefSeq" id="WP_289454399.1">
    <property type="nucleotide sequence ID" value="NZ_JAUCGQ010000001.1"/>
</dbReference>
<reference evidence="2 3" key="1">
    <citation type="submission" date="2023-06" db="EMBL/GenBank/DDBJ databases">
        <title>Cellulomonas sp. MW4 Whole genome sequence.</title>
        <authorList>
            <person name="Park S."/>
        </authorList>
    </citation>
    <scope>NUCLEOTIDE SEQUENCE [LARGE SCALE GENOMIC DNA]</scope>
    <source>
        <strain evidence="2 3">MW4</strain>
    </source>
</reference>
<dbReference type="EMBL" id="JAUCGQ010000001">
    <property type="protein sequence ID" value="MDM7854628.1"/>
    <property type="molecule type" value="Genomic_DNA"/>
</dbReference>
<dbReference type="InterPro" id="IPR036388">
    <property type="entry name" value="WH-like_DNA-bd_sf"/>
</dbReference>
<name>A0ABT7SEM4_9CELL</name>
<dbReference type="InterPro" id="IPR036390">
    <property type="entry name" value="WH_DNA-bd_sf"/>
</dbReference>
<feature type="domain" description="HTH arsR-type" evidence="1">
    <location>
        <begin position="14"/>
        <end position="93"/>
    </location>
</feature>
<keyword evidence="3" id="KW-1185">Reference proteome</keyword>
<dbReference type="CDD" id="cd00090">
    <property type="entry name" value="HTH_ARSR"/>
    <property type="match status" value="1"/>
</dbReference>